<reference evidence="2" key="1">
    <citation type="submission" date="2021-10" db="EMBL/GenBank/DDBJ databases">
        <title>Tropical sea cucumber genome reveals ecological adaptation and Cuvierian tubules defense mechanism.</title>
        <authorList>
            <person name="Chen T."/>
        </authorList>
    </citation>
    <scope>NUCLEOTIDE SEQUENCE</scope>
    <source>
        <strain evidence="2">Nanhai2018</strain>
        <tissue evidence="2">Muscle</tissue>
    </source>
</reference>
<accession>A0A9Q1H2S4</accession>
<sequence length="178" mass="19992">MTIPERESFAEKVVAAFAHTGATPAQWSCSREAHADGGAHYHMAIKLTLLRRWRTVKAYLMSEYGMVCHFSVSHTNYFTAWQCVTKEHADYLQSDGHPYLINPIDKQKSNDMMGKKGPASAGSGKKRKKARLTPFDVVEIIVQKGIKTRVHSQIPTEEQECVPPCGHYFSVLIINNLS</sequence>
<name>A0A9Q1H2S4_HOLLE</name>
<protein>
    <recommendedName>
        <fullName evidence="4">Geminivirus AL1 replication-associated protein catalytic domain-containing protein</fullName>
    </recommendedName>
</protein>
<organism evidence="2 3">
    <name type="scientific">Holothuria leucospilota</name>
    <name type="common">Black long sea cucumber</name>
    <name type="synonym">Mertensiothuria leucospilota</name>
    <dbReference type="NCBI Taxonomy" id="206669"/>
    <lineage>
        <taxon>Eukaryota</taxon>
        <taxon>Metazoa</taxon>
        <taxon>Echinodermata</taxon>
        <taxon>Eleutherozoa</taxon>
        <taxon>Echinozoa</taxon>
        <taxon>Holothuroidea</taxon>
        <taxon>Aspidochirotacea</taxon>
        <taxon>Aspidochirotida</taxon>
        <taxon>Holothuriidae</taxon>
        <taxon>Holothuria</taxon>
    </lineage>
</organism>
<keyword evidence="3" id="KW-1185">Reference proteome</keyword>
<evidence type="ECO:0000256" key="1">
    <source>
        <dbReference type="SAM" id="MobiDB-lite"/>
    </source>
</evidence>
<feature type="region of interest" description="Disordered" evidence="1">
    <location>
        <begin position="108"/>
        <end position="130"/>
    </location>
</feature>
<evidence type="ECO:0008006" key="4">
    <source>
        <dbReference type="Google" id="ProtNLM"/>
    </source>
</evidence>
<comment type="caution">
    <text evidence="2">The sequence shown here is derived from an EMBL/GenBank/DDBJ whole genome shotgun (WGS) entry which is preliminary data.</text>
</comment>
<dbReference type="AlphaFoldDB" id="A0A9Q1H2S4"/>
<evidence type="ECO:0000313" key="3">
    <source>
        <dbReference type="Proteomes" id="UP001152320"/>
    </source>
</evidence>
<dbReference type="EMBL" id="JAIZAY010000013">
    <property type="protein sequence ID" value="KAJ8030405.1"/>
    <property type="molecule type" value="Genomic_DNA"/>
</dbReference>
<evidence type="ECO:0000313" key="2">
    <source>
        <dbReference type="EMBL" id="KAJ8030405.1"/>
    </source>
</evidence>
<proteinExistence type="predicted"/>
<dbReference type="Proteomes" id="UP001152320">
    <property type="component" value="Chromosome 13"/>
</dbReference>
<gene>
    <name evidence="2" type="ORF">HOLleu_26828</name>
</gene>